<protein>
    <recommendedName>
        <fullName evidence="5">GRF-type domain-containing protein</fullName>
    </recommendedName>
</protein>
<dbReference type="PROSITE" id="PS51999">
    <property type="entry name" value="ZF_GRF"/>
    <property type="match status" value="1"/>
</dbReference>
<evidence type="ECO:0000259" key="5">
    <source>
        <dbReference type="PROSITE" id="PS51999"/>
    </source>
</evidence>
<keyword evidence="7" id="KW-1185">Reference proteome</keyword>
<evidence type="ECO:0000313" key="6">
    <source>
        <dbReference type="EMBL" id="KAL2559507.1"/>
    </source>
</evidence>
<evidence type="ECO:0000256" key="4">
    <source>
        <dbReference type="PROSITE-ProRule" id="PRU01343"/>
    </source>
</evidence>
<dbReference type="PANTHER" id="PTHR33248">
    <property type="entry name" value="ZINC ION-BINDING PROTEIN"/>
    <property type="match status" value="1"/>
</dbReference>
<sequence length="101" mass="11328">MENSTDSSRIVEGVICYCGQLTILKTSWTEANPGRRFRGCKFYGRPDACDFFSWLDPPAHLRYKSVINGLLRNKSVANKKKWLSAGSSEFIKLVFGCSLAS</sequence>
<name>A0ABD1XC16_9LAMI</name>
<dbReference type="InterPro" id="IPR010666">
    <property type="entry name" value="Znf_GRF"/>
</dbReference>
<comment type="caution">
    <text evidence="6">The sequence shown here is derived from an EMBL/GenBank/DDBJ whole genome shotgun (WGS) entry which is preliminary data.</text>
</comment>
<organism evidence="6 7">
    <name type="scientific">Forsythia ovata</name>
    <dbReference type="NCBI Taxonomy" id="205694"/>
    <lineage>
        <taxon>Eukaryota</taxon>
        <taxon>Viridiplantae</taxon>
        <taxon>Streptophyta</taxon>
        <taxon>Embryophyta</taxon>
        <taxon>Tracheophyta</taxon>
        <taxon>Spermatophyta</taxon>
        <taxon>Magnoliopsida</taxon>
        <taxon>eudicotyledons</taxon>
        <taxon>Gunneridae</taxon>
        <taxon>Pentapetalae</taxon>
        <taxon>asterids</taxon>
        <taxon>lamiids</taxon>
        <taxon>Lamiales</taxon>
        <taxon>Oleaceae</taxon>
        <taxon>Forsythieae</taxon>
        <taxon>Forsythia</taxon>
    </lineage>
</organism>
<keyword evidence="1" id="KW-0479">Metal-binding</keyword>
<evidence type="ECO:0000313" key="7">
    <source>
        <dbReference type="Proteomes" id="UP001604277"/>
    </source>
</evidence>
<dbReference type="Proteomes" id="UP001604277">
    <property type="component" value="Unassembled WGS sequence"/>
</dbReference>
<dbReference type="Pfam" id="PF06839">
    <property type="entry name" value="Zn_ribbon_GRF"/>
    <property type="match status" value="1"/>
</dbReference>
<accession>A0ABD1XC16</accession>
<feature type="domain" description="GRF-type" evidence="5">
    <location>
        <begin position="16"/>
        <end position="58"/>
    </location>
</feature>
<evidence type="ECO:0000256" key="2">
    <source>
        <dbReference type="ARBA" id="ARBA00022771"/>
    </source>
</evidence>
<reference evidence="7" key="1">
    <citation type="submission" date="2024-07" db="EMBL/GenBank/DDBJ databases">
        <title>Two chromosome-level genome assemblies of Korean endemic species Abeliophyllum distichum and Forsythia ovata (Oleaceae).</title>
        <authorList>
            <person name="Jang H."/>
        </authorList>
    </citation>
    <scope>NUCLEOTIDE SEQUENCE [LARGE SCALE GENOMIC DNA]</scope>
</reference>
<dbReference type="GO" id="GO:0008270">
    <property type="term" value="F:zinc ion binding"/>
    <property type="evidence" value="ECO:0007669"/>
    <property type="project" value="UniProtKB-KW"/>
</dbReference>
<keyword evidence="3" id="KW-0862">Zinc</keyword>
<keyword evidence="2 4" id="KW-0863">Zinc-finger</keyword>
<dbReference type="AlphaFoldDB" id="A0ABD1XC16"/>
<evidence type="ECO:0000256" key="3">
    <source>
        <dbReference type="ARBA" id="ARBA00022833"/>
    </source>
</evidence>
<gene>
    <name evidence="6" type="ORF">Fot_04246</name>
</gene>
<proteinExistence type="predicted"/>
<evidence type="ECO:0000256" key="1">
    <source>
        <dbReference type="ARBA" id="ARBA00022723"/>
    </source>
</evidence>
<dbReference type="EMBL" id="JBFOLJ010000001">
    <property type="protein sequence ID" value="KAL2559507.1"/>
    <property type="molecule type" value="Genomic_DNA"/>
</dbReference>